<dbReference type="InterPro" id="IPR050791">
    <property type="entry name" value="Aldo-Keto_reductase"/>
</dbReference>
<reference evidence="3 4" key="1">
    <citation type="journal article" date="2010" name="Nat. Biotechnol.">
        <title>Genome sequence of the model mushroom Schizophyllum commune.</title>
        <authorList>
            <person name="Ohm R.A."/>
            <person name="de Jong J.F."/>
            <person name="Lugones L.G."/>
            <person name="Aerts A."/>
            <person name="Kothe E."/>
            <person name="Stajich J.E."/>
            <person name="de Vries R.P."/>
            <person name="Record E."/>
            <person name="Levasseur A."/>
            <person name="Baker S.E."/>
            <person name="Bartholomew K.A."/>
            <person name="Coutinho P.M."/>
            <person name="Erdmann S."/>
            <person name="Fowler T.J."/>
            <person name="Gathman A.C."/>
            <person name="Lombard V."/>
            <person name="Henrissat B."/>
            <person name="Knabe N."/>
            <person name="Kuees U."/>
            <person name="Lilly W.W."/>
            <person name="Lindquist E."/>
            <person name="Lucas S."/>
            <person name="Magnuson J.K."/>
            <person name="Piumi F."/>
            <person name="Raudaskoski M."/>
            <person name="Salamov A."/>
            <person name="Schmutz J."/>
            <person name="Schwarze F.W.M.R."/>
            <person name="vanKuyk P.A."/>
            <person name="Horton J.S."/>
            <person name="Grigoriev I.V."/>
            <person name="Woesten H.A.B."/>
        </authorList>
    </citation>
    <scope>NUCLEOTIDE SEQUENCE [LARGE SCALE GENOMIC DNA]</scope>
    <source>
        <strain evidence="4">H4-8 / FGSC 9210</strain>
    </source>
</reference>
<name>D8Q604_SCHCM</name>
<keyword evidence="1" id="KW-0560">Oxidoreductase</keyword>
<dbReference type="FunCoup" id="D8Q604">
    <property type="interactions" value="281"/>
</dbReference>
<feature type="domain" description="NADP-dependent oxidoreductase" evidence="2">
    <location>
        <begin position="11"/>
        <end position="312"/>
    </location>
</feature>
<dbReference type="Proteomes" id="UP000007431">
    <property type="component" value="Unassembled WGS sequence"/>
</dbReference>
<evidence type="ECO:0000256" key="1">
    <source>
        <dbReference type="ARBA" id="ARBA00023002"/>
    </source>
</evidence>
<evidence type="ECO:0000259" key="2">
    <source>
        <dbReference type="Pfam" id="PF00248"/>
    </source>
</evidence>
<gene>
    <name evidence="3" type="ORF">SCHCODRAFT_68259</name>
</gene>
<dbReference type="GO" id="GO:0016491">
    <property type="term" value="F:oxidoreductase activity"/>
    <property type="evidence" value="ECO:0007669"/>
    <property type="project" value="UniProtKB-KW"/>
</dbReference>
<dbReference type="EMBL" id="GL377306">
    <property type="protein sequence ID" value="EFI97501.1"/>
    <property type="molecule type" value="Genomic_DNA"/>
</dbReference>
<dbReference type="InterPro" id="IPR023210">
    <property type="entry name" value="NADP_OxRdtase_dom"/>
</dbReference>
<evidence type="ECO:0000313" key="4">
    <source>
        <dbReference type="Proteomes" id="UP000007431"/>
    </source>
</evidence>
<proteinExistence type="predicted"/>
<dbReference type="STRING" id="578458.D8Q604"/>
<dbReference type="PANTHER" id="PTHR43625:SF78">
    <property type="entry name" value="PYRIDOXAL REDUCTASE-RELATED"/>
    <property type="match status" value="1"/>
</dbReference>
<dbReference type="OrthoDB" id="37537at2759"/>
<dbReference type="HOGENOM" id="CLU_023205_2_1_1"/>
<protein>
    <recommendedName>
        <fullName evidence="2">NADP-dependent oxidoreductase domain-containing protein</fullName>
    </recommendedName>
</protein>
<sequence length="333" mass="35985">MVKYLGKEVGPIGFGLMSLTFNANHSVEHSIACMKAALEAGANVWNGGEFYGSPEHNSLHIVKAYFEKYPEDADRVILSIKGAVAGVSIGQPTPDNSPEGIRRSVDFCLGILQGVKKIDVFEPGRRDASVPVETMIKALKELVDEGKIGAIGLTEVGAETIREAAKYAPIDGGVEVEFSAWFTDILDNGVAKACAELDIPIIAYSPLGAGFLTGQIKSIDDLAPTDYRRHSPRFQPDVFDVNLQLVRAVEGLANRKGVTIAQVALAWVVAQSAKPGMPTIIPIPGSKSVEKIKENSTLVELTSDELSEIDTMLREFKPKGERFPARLAKYNFA</sequence>
<keyword evidence="4" id="KW-1185">Reference proteome</keyword>
<dbReference type="PANTHER" id="PTHR43625">
    <property type="entry name" value="AFLATOXIN B1 ALDEHYDE REDUCTASE"/>
    <property type="match status" value="1"/>
</dbReference>
<dbReference type="OMA" id="IDIFGCA"/>
<dbReference type="Gene3D" id="3.20.20.100">
    <property type="entry name" value="NADP-dependent oxidoreductase domain"/>
    <property type="match status" value="1"/>
</dbReference>
<organism evidence="4">
    <name type="scientific">Schizophyllum commune (strain H4-8 / FGSC 9210)</name>
    <name type="common">Split gill fungus</name>
    <dbReference type="NCBI Taxonomy" id="578458"/>
    <lineage>
        <taxon>Eukaryota</taxon>
        <taxon>Fungi</taxon>
        <taxon>Dikarya</taxon>
        <taxon>Basidiomycota</taxon>
        <taxon>Agaricomycotina</taxon>
        <taxon>Agaricomycetes</taxon>
        <taxon>Agaricomycetidae</taxon>
        <taxon>Agaricales</taxon>
        <taxon>Schizophyllaceae</taxon>
        <taxon>Schizophyllum</taxon>
    </lineage>
</organism>
<dbReference type="Pfam" id="PF00248">
    <property type="entry name" value="Aldo_ket_red"/>
    <property type="match status" value="1"/>
</dbReference>
<dbReference type="SUPFAM" id="SSF51430">
    <property type="entry name" value="NAD(P)-linked oxidoreductase"/>
    <property type="match status" value="1"/>
</dbReference>
<dbReference type="GO" id="GO:0005737">
    <property type="term" value="C:cytoplasm"/>
    <property type="evidence" value="ECO:0007669"/>
    <property type="project" value="TreeGrafter"/>
</dbReference>
<dbReference type="InParanoid" id="D8Q604"/>
<evidence type="ECO:0000313" key="3">
    <source>
        <dbReference type="EMBL" id="EFI97501.1"/>
    </source>
</evidence>
<dbReference type="InterPro" id="IPR036812">
    <property type="entry name" value="NAD(P)_OxRdtase_dom_sf"/>
</dbReference>
<dbReference type="eggNOG" id="KOG1575">
    <property type="taxonomic scope" value="Eukaryota"/>
</dbReference>
<dbReference type="VEuPathDB" id="FungiDB:SCHCODRAFT_02624833"/>
<dbReference type="KEGG" id="scm:SCHCO_02624833"/>
<dbReference type="RefSeq" id="XP_003032404.1">
    <property type="nucleotide sequence ID" value="XM_003032358.1"/>
</dbReference>
<dbReference type="AlphaFoldDB" id="D8Q604"/>
<dbReference type="GeneID" id="9590041"/>
<accession>D8Q604</accession>
<dbReference type="CDD" id="cd19077">
    <property type="entry name" value="AKR_AKR8A1-2"/>
    <property type="match status" value="1"/>
</dbReference>